<accession>A0AAV3UMT2</accession>
<dbReference type="AlphaFoldDB" id="A0AAV3UMT2"/>
<dbReference type="EMBL" id="BAABKX010000016">
    <property type="protein sequence ID" value="GAA5059102.1"/>
    <property type="molecule type" value="Genomic_DNA"/>
</dbReference>
<proteinExistence type="predicted"/>
<dbReference type="RefSeq" id="WP_227778068.1">
    <property type="nucleotide sequence ID" value="NZ_BAABKX010000016.1"/>
</dbReference>
<comment type="caution">
    <text evidence="1">The sequence shown here is derived from an EMBL/GenBank/DDBJ whole genome shotgun (WGS) entry which is preliminary data.</text>
</comment>
<dbReference type="GeneID" id="68616428"/>
<name>A0AAV3UMT2_9EURY</name>
<evidence type="ECO:0000313" key="2">
    <source>
        <dbReference type="Proteomes" id="UP001501729"/>
    </source>
</evidence>
<reference evidence="1 2" key="1">
    <citation type="journal article" date="2019" name="Int. J. Syst. Evol. Microbiol.">
        <title>The Global Catalogue of Microorganisms (GCM) 10K type strain sequencing project: providing services to taxonomists for standard genome sequencing and annotation.</title>
        <authorList>
            <consortium name="The Broad Institute Genomics Platform"/>
            <consortium name="The Broad Institute Genome Sequencing Center for Infectious Disease"/>
            <person name="Wu L."/>
            <person name="Ma J."/>
        </authorList>
    </citation>
    <scope>NUCLEOTIDE SEQUENCE [LARGE SCALE GENOMIC DNA]</scope>
    <source>
        <strain evidence="1 2">JCM 17504</strain>
    </source>
</reference>
<dbReference type="Proteomes" id="UP001501729">
    <property type="component" value="Unassembled WGS sequence"/>
</dbReference>
<evidence type="ECO:0000313" key="1">
    <source>
        <dbReference type="EMBL" id="GAA5059102.1"/>
    </source>
</evidence>
<keyword evidence="2" id="KW-1185">Reference proteome</keyword>
<protein>
    <submittedName>
        <fullName evidence="1">Uncharacterized protein</fullName>
    </submittedName>
</protein>
<sequence length="71" mass="8028">MLENDAPSADEEVARLRLALHHTKLSTLVKHGFLTWDYDENLVKKGPRFDAITPLSDLPDDHGGELPDEYL</sequence>
<organism evidence="1 2">
    <name type="scientific">Haladaptatus pallidirubidus</name>
    <dbReference type="NCBI Taxonomy" id="1008152"/>
    <lineage>
        <taxon>Archaea</taxon>
        <taxon>Methanobacteriati</taxon>
        <taxon>Methanobacteriota</taxon>
        <taxon>Stenosarchaea group</taxon>
        <taxon>Halobacteria</taxon>
        <taxon>Halobacteriales</taxon>
        <taxon>Haladaptataceae</taxon>
        <taxon>Haladaptatus</taxon>
    </lineage>
</organism>
<gene>
    <name evidence="1" type="ORF">GCM10025751_42830</name>
</gene>